<dbReference type="EMBL" id="FO818638">
    <property type="protein sequence ID" value="CDM92270.1"/>
    <property type="molecule type" value="Genomic_DNA"/>
</dbReference>
<evidence type="ECO:0000256" key="8">
    <source>
        <dbReference type="RuleBase" id="RU000417"/>
    </source>
</evidence>
<evidence type="ECO:0000256" key="5">
    <source>
        <dbReference type="ARBA" id="ARBA00047422"/>
    </source>
</evidence>
<dbReference type="InterPro" id="IPR029063">
    <property type="entry name" value="SAM-dependent_MTases_sf"/>
</dbReference>
<sequence>MMCFGSVCSGIEAASVAWEPLGMSPAWFSEIEKFPNAILRHHWPYVRNLGDMTKIAAMIGENQVDTPDILVGGTPCQAFSIAGLRNGLEDERGQLTLSFVELANAIDSVRTKNGKQPSIIVWENVPGVLSSKDNAFGCFLAGLAGEDEPLQPAGKKWTNAGYVSGSQRSIAWRVLDAQYFGVAQRRRRVFVIASARKDFCPATVLLEPNSVRRNTPPCRKERKTIAGDVTQCLASGRKTVGTLLASCGSKQFLGNQEVLSGDSHIVIHPPENGSHWDSDCNPHPTLNQSHSVGMSNQEIFSQRGSGLISIYRMLSFGEYRTDDISSTLKSRDEKSATDLVAISLAGNTINRAPQNGGNGIGYHPEISYTLTTTNVHGVNYGYAVRRLTPLEYERLQGFPDNHTKIPWNGKATENCPDGHRYQAIGNSMAVPVMSWIGKRILMQIRNKE</sequence>
<dbReference type="KEGG" id="xbv:XBW1_mp0151"/>
<dbReference type="NCBIfam" id="TIGR00675">
    <property type="entry name" value="dcm"/>
    <property type="match status" value="1"/>
</dbReference>
<reference evidence="9 10" key="1">
    <citation type="submission" date="2014-02" db="EMBL/GenBank/DDBJ databases">
        <authorList>
            <person name="Genoscope - CEA"/>
        </authorList>
    </citation>
    <scope>NUCLEOTIDE SEQUENCE [LARGE SCALE GENOMIC DNA]</scope>
    <source>
        <strain evidence="9 10">CS03</strain>
        <plasmid evidence="10">Plasmid</plasmid>
    </source>
</reference>
<dbReference type="REBASE" id="103032">
    <property type="entry name" value="M.XboCS03ORF151P"/>
</dbReference>
<keyword evidence="2 6" id="KW-0808">Transferase</keyword>
<keyword evidence="1 6" id="KW-0489">Methyltransferase</keyword>
<dbReference type="PANTHER" id="PTHR46098">
    <property type="entry name" value="TRNA (CYTOSINE(38)-C(5))-METHYLTRANSFERASE"/>
    <property type="match status" value="1"/>
</dbReference>
<name>A0A0B6XFD3_XENBV</name>
<dbReference type="InterPro" id="IPR001525">
    <property type="entry name" value="C5_MeTfrase"/>
</dbReference>
<dbReference type="Pfam" id="PF00145">
    <property type="entry name" value="DNA_methylase"/>
    <property type="match status" value="1"/>
</dbReference>
<feature type="active site" evidence="6">
    <location>
        <position position="76"/>
    </location>
</feature>
<evidence type="ECO:0000256" key="1">
    <source>
        <dbReference type="ARBA" id="ARBA00022603"/>
    </source>
</evidence>
<dbReference type="Gene3D" id="3.90.120.10">
    <property type="entry name" value="DNA Methylase, subunit A, domain 2"/>
    <property type="match status" value="1"/>
</dbReference>
<evidence type="ECO:0000256" key="2">
    <source>
        <dbReference type="ARBA" id="ARBA00022679"/>
    </source>
</evidence>
<dbReference type="InterPro" id="IPR050750">
    <property type="entry name" value="C5-MTase"/>
</dbReference>
<proteinExistence type="inferred from homology"/>
<dbReference type="GO" id="GO:0003886">
    <property type="term" value="F:DNA (cytosine-5-)-methyltransferase activity"/>
    <property type="evidence" value="ECO:0007669"/>
    <property type="project" value="UniProtKB-EC"/>
</dbReference>
<gene>
    <name evidence="9" type="ORF">XBW1_mp0151</name>
</gene>
<comment type="similarity">
    <text evidence="6 7">Belongs to the class I-like SAM-binding methyltransferase superfamily. C5-methyltransferase family.</text>
</comment>
<comment type="catalytic activity">
    <reaction evidence="5 8">
        <text>a 2'-deoxycytidine in DNA + S-adenosyl-L-methionine = a 5-methyl-2'-deoxycytidine in DNA + S-adenosyl-L-homocysteine + H(+)</text>
        <dbReference type="Rhea" id="RHEA:13681"/>
        <dbReference type="Rhea" id="RHEA-COMP:11369"/>
        <dbReference type="Rhea" id="RHEA-COMP:11370"/>
        <dbReference type="ChEBI" id="CHEBI:15378"/>
        <dbReference type="ChEBI" id="CHEBI:57856"/>
        <dbReference type="ChEBI" id="CHEBI:59789"/>
        <dbReference type="ChEBI" id="CHEBI:85452"/>
        <dbReference type="ChEBI" id="CHEBI:85454"/>
        <dbReference type="EC" id="2.1.1.37"/>
    </reaction>
</comment>
<dbReference type="Proteomes" id="UP000032930">
    <property type="component" value="Plasmid megaplasmid"/>
</dbReference>
<dbReference type="AlphaFoldDB" id="A0A0B6XFD3"/>
<evidence type="ECO:0000256" key="3">
    <source>
        <dbReference type="ARBA" id="ARBA00022691"/>
    </source>
</evidence>
<dbReference type="SUPFAM" id="SSF53335">
    <property type="entry name" value="S-adenosyl-L-methionine-dependent methyltransferases"/>
    <property type="match status" value="1"/>
</dbReference>
<evidence type="ECO:0000256" key="6">
    <source>
        <dbReference type="PROSITE-ProRule" id="PRU01016"/>
    </source>
</evidence>
<accession>A0A0B6XFD3</accession>
<protein>
    <recommendedName>
        <fullName evidence="8">Cytosine-specific methyltransferase</fullName>
        <ecNumber evidence="8">2.1.1.37</ecNumber>
    </recommendedName>
</protein>
<keyword evidence="4" id="KW-0680">Restriction system</keyword>
<organism evidence="9 10">
    <name type="scientific">Xenorhabdus bovienii</name>
    <name type="common">Xenorhabdus nematophila subsp. bovienii</name>
    <dbReference type="NCBI Taxonomy" id="40576"/>
    <lineage>
        <taxon>Bacteria</taxon>
        <taxon>Pseudomonadati</taxon>
        <taxon>Pseudomonadota</taxon>
        <taxon>Gammaproteobacteria</taxon>
        <taxon>Enterobacterales</taxon>
        <taxon>Morganellaceae</taxon>
        <taxon>Xenorhabdus</taxon>
    </lineage>
</organism>
<dbReference type="PROSITE" id="PS51679">
    <property type="entry name" value="SAM_MT_C5"/>
    <property type="match status" value="1"/>
</dbReference>
<dbReference type="EC" id="2.1.1.37" evidence="8"/>
<dbReference type="InterPro" id="IPR018117">
    <property type="entry name" value="C5_DNA_meth_AS"/>
</dbReference>
<keyword evidence="3 6" id="KW-0949">S-adenosyl-L-methionine</keyword>
<evidence type="ECO:0000313" key="10">
    <source>
        <dbReference type="Proteomes" id="UP000032930"/>
    </source>
</evidence>
<dbReference type="GO" id="GO:0032259">
    <property type="term" value="P:methylation"/>
    <property type="evidence" value="ECO:0007669"/>
    <property type="project" value="UniProtKB-KW"/>
</dbReference>
<evidence type="ECO:0000256" key="7">
    <source>
        <dbReference type="RuleBase" id="RU000416"/>
    </source>
</evidence>
<dbReference type="Gene3D" id="3.40.50.150">
    <property type="entry name" value="Vaccinia Virus protein VP39"/>
    <property type="match status" value="1"/>
</dbReference>
<dbReference type="PRINTS" id="PR00105">
    <property type="entry name" value="C5METTRFRASE"/>
</dbReference>
<dbReference type="PROSITE" id="PS00094">
    <property type="entry name" value="C5_MTASE_1"/>
    <property type="match status" value="1"/>
</dbReference>
<evidence type="ECO:0000256" key="4">
    <source>
        <dbReference type="ARBA" id="ARBA00022747"/>
    </source>
</evidence>
<dbReference type="GO" id="GO:0009307">
    <property type="term" value="P:DNA restriction-modification system"/>
    <property type="evidence" value="ECO:0007669"/>
    <property type="project" value="UniProtKB-KW"/>
</dbReference>
<evidence type="ECO:0000313" key="9">
    <source>
        <dbReference type="EMBL" id="CDM92270.1"/>
    </source>
</evidence>
<dbReference type="PANTHER" id="PTHR46098:SF1">
    <property type="entry name" value="TRNA (CYTOSINE(38)-C(5))-METHYLTRANSFERASE"/>
    <property type="match status" value="1"/>
</dbReference>